<evidence type="ECO:0008006" key="4">
    <source>
        <dbReference type="Google" id="ProtNLM"/>
    </source>
</evidence>
<evidence type="ECO:0000256" key="1">
    <source>
        <dbReference type="SAM" id="Phobius"/>
    </source>
</evidence>
<feature type="transmembrane region" description="Helical" evidence="1">
    <location>
        <begin position="153"/>
        <end position="172"/>
    </location>
</feature>
<reference evidence="2" key="1">
    <citation type="submission" date="2019-04" db="EMBL/GenBank/DDBJ databases">
        <title>Whole genome sequencing of oral phylogroup 2 treponemes.</title>
        <authorList>
            <person name="Chan Y."/>
            <person name="Zeng H.H."/>
            <person name="Yu X.L."/>
            <person name="Leung W.K."/>
            <person name="Watt R.M."/>
        </authorList>
    </citation>
    <scope>NUCLEOTIDE SEQUENCE</scope>
    <source>
        <strain evidence="2">OMZ 835</strain>
    </source>
</reference>
<dbReference type="AlphaFoldDB" id="A0AAE9MSV0"/>
<gene>
    <name evidence="2" type="ORF">E4N74_05505</name>
</gene>
<sequence length="220" mass="26081">MEYKTSAYFIYKEGGFNLDIRPLFSYRRGTSFLYKMSPLLKLFFLFGFTALICFFPNYVPFFSVFFVFFARFIGFTFLEQLRDFKPILPYCLLLVSLHVFSVFIKTESSIKDLTFLILKLICLMQISSLFFNTTSSLQLKETLEKKLPFRMSVLFSLFLFFIPLLFSIWTKLDYSWKARGGKKSLLKIFKLFPIFISEALYKGKKLLYALKNRKQSFGFE</sequence>
<proteinExistence type="predicted"/>
<dbReference type="Proteomes" id="UP001058682">
    <property type="component" value="Chromosome"/>
</dbReference>
<name>A0AAE9MSV0_9SPIR</name>
<evidence type="ECO:0000313" key="2">
    <source>
        <dbReference type="EMBL" id="UTY33534.1"/>
    </source>
</evidence>
<evidence type="ECO:0000313" key="3">
    <source>
        <dbReference type="Proteomes" id="UP001058682"/>
    </source>
</evidence>
<feature type="transmembrane region" description="Helical" evidence="1">
    <location>
        <begin position="116"/>
        <end position="132"/>
    </location>
</feature>
<organism evidence="2 3">
    <name type="scientific">Treponema putidum</name>
    <dbReference type="NCBI Taxonomy" id="221027"/>
    <lineage>
        <taxon>Bacteria</taxon>
        <taxon>Pseudomonadati</taxon>
        <taxon>Spirochaetota</taxon>
        <taxon>Spirochaetia</taxon>
        <taxon>Spirochaetales</taxon>
        <taxon>Treponemataceae</taxon>
        <taxon>Treponema</taxon>
    </lineage>
</organism>
<dbReference type="EMBL" id="CP038804">
    <property type="protein sequence ID" value="UTY33534.1"/>
    <property type="molecule type" value="Genomic_DNA"/>
</dbReference>
<keyword evidence="1" id="KW-0812">Transmembrane</keyword>
<keyword evidence="1" id="KW-1133">Transmembrane helix</keyword>
<keyword evidence="1" id="KW-0472">Membrane</keyword>
<accession>A0AAE9MSV0</accession>
<feature type="transmembrane region" description="Helical" evidence="1">
    <location>
        <begin position="87"/>
        <end position="104"/>
    </location>
</feature>
<protein>
    <recommendedName>
        <fullName evidence="4">Biotin transport system permease protein</fullName>
    </recommendedName>
</protein>